<keyword evidence="6" id="KW-1185">Reference proteome</keyword>
<dbReference type="InterPro" id="IPR002068">
    <property type="entry name" value="A-crystallin/Hsp20_dom"/>
</dbReference>
<gene>
    <name evidence="5" type="ORF">F3Y22_tig00111330pilonHSYRG00392</name>
</gene>
<sequence>MPGLTKEDVKITIDDGVLNIKGEHKEEEDGGSDDDSWSAWSHGYYNKILVLPDDAKVDDIKAELKDGVLSIIVPKTEQSKKDVKQVPIN</sequence>
<proteinExistence type="inferred from homology"/>
<dbReference type="Pfam" id="PF00011">
    <property type="entry name" value="HSP20"/>
    <property type="match status" value="1"/>
</dbReference>
<dbReference type="CDD" id="cd06464">
    <property type="entry name" value="ACD_sHsps-like"/>
    <property type="match status" value="1"/>
</dbReference>
<dbReference type="Gene3D" id="2.60.40.790">
    <property type="match status" value="1"/>
</dbReference>
<evidence type="ECO:0000259" key="4">
    <source>
        <dbReference type="PROSITE" id="PS01031"/>
    </source>
</evidence>
<keyword evidence="1 5" id="KW-0346">Stress response</keyword>
<dbReference type="PROSITE" id="PS01031">
    <property type="entry name" value="SHSP"/>
    <property type="match status" value="1"/>
</dbReference>
<comment type="caution">
    <text evidence="5">The sequence shown here is derived from an EMBL/GenBank/DDBJ whole genome shotgun (WGS) entry which is preliminary data.</text>
</comment>
<evidence type="ECO:0000313" key="5">
    <source>
        <dbReference type="EMBL" id="KAE8681366.1"/>
    </source>
</evidence>
<reference evidence="5" key="1">
    <citation type="submission" date="2019-09" db="EMBL/GenBank/DDBJ databases">
        <title>Draft genome information of white flower Hibiscus syriacus.</title>
        <authorList>
            <person name="Kim Y.-M."/>
        </authorList>
    </citation>
    <scope>NUCLEOTIDE SEQUENCE [LARGE SCALE GENOMIC DNA]</scope>
    <source>
        <strain evidence="5">YM2019G1</strain>
    </source>
</reference>
<organism evidence="5 6">
    <name type="scientific">Hibiscus syriacus</name>
    <name type="common">Rose of Sharon</name>
    <dbReference type="NCBI Taxonomy" id="106335"/>
    <lineage>
        <taxon>Eukaryota</taxon>
        <taxon>Viridiplantae</taxon>
        <taxon>Streptophyta</taxon>
        <taxon>Embryophyta</taxon>
        <taxon>Tracheophyta</taxon>
        <taxon>Spermatophyta</taxon>
        <taxon>Magnoliopsida</taxon>
        <taxon>eudicotyledons</taxon>
        <taxon>Gunneridae</taxon>
        <taxon>Pentapetalae</taxon>
        <taxon>rosids</taxon>
        <taxon>malvids</taxon>
        <taxon>Malvales</taxon>
        <taxon>Malvaceae</taxon>
        <taxon>Malvoideae</taxon>
        <taxon>Hibiscus</taxon>
    </lineage>
</organism>
<comment type="similarity">
    <text evidence="2 3">Belongs to the small heat shock protein (HSP20) family.</text>
</comment>
<dbReference type="AlphaFoldDB" id="A0A6A2YPX2"/>
<protein>
    <submittedName>
        <fullName evidence="5">Small heat shock protein</fullName>
    </submittedName>
</protein>
<feature type="domain" description="SHSP" evidence="4">
    <location>
        <begin position="1"/>
        <end position="89"/>
    </location>
</feature>
<name>A0A6A2YPX2_HIBSY</name>
<evidence type="ECO:0000256" key="1">
    <source>
        <dbReference type="ARBA" id="ARBA00023016"/>
    </source>
</evidence>
<dbReference type="InterPro" id="IPR044587">
    <property type="entry name" value="HSP21-like"/>
</dbReference>
<dbReference type="GO" id="GO:0009408">
    <property type="term" value="P:response to heat"/>
    <property type="evidence" value="ECO:0007669"/>
    <property type="project" value="InterPro"/>
</dbReference>
<dbReference type="PANTHER" id="PTHR46733">
    <property type="entry name" value="26.5 KDA HEAT SHOCK PROTEIN, MITOCHONDRIAL"/>
    <property type="match status" value="1"/>
</dbReference>
<evidence type="ECO:0000313" key="6">
    <source>
        <dbReference type="Proteomes" id="UP000436088"/>
    </source>
</evidence>
<accession>A0A6A2YPX2</accession>
<evidence type="ECO:0000256" key="2">
    <source>
        <dbReference type="PROSITE-ProRule" id="PRU00285"/>
    </source>
</evidence>
<evidence type="ECO:0000256" key="3">
    <source>
        <dbReference type="RuleBase" id="RU003616"/>
    </source>
</evidence>
<dbReference type="SUPFAM" id="SSF49764">
    <property type="entry name" value="HSP20-like chaperones"/>
    <property type="match status" value="1"/>
</dbReference>
<dbReference type="EMBL" id="VEPZ02001308">
    <property type="protein sequence ID" value="KAE8681366.1"/>
    <property type="molecule type" value="Genomic_DNA"/>
</dbReference>
<dbReference type="PANTHER" id="PTHR46733:SF3">
    <property type="entry name" value="26.5 KDA HEAT SHOCK PROTEIN, MITOCHONDRIAL"/>
    <property type="match status" value="1"/>
</dbReference>
<dbReference type="InterPro" id="IPR008978">
    <property type="entry name" value="HSP20-like_chaperone"/>
</dbReference>
<dbReference type="Proteomes" id="UP000436088">
    <property type="component" value="Unassembled WGS sequence"/>
</dbReference>